<reference evidence="8 9" key="1">
    <citation type="journal article" date="2019" name="Sci. Rep.">
        <title>Comparative genomics of chytrid fungi reveal insights into the obligate biotrophic and pathogenic lifestyle of Synchytrium endobioticum.</title>
        <authorList>
            <person name="van de Vossenberg B.T.L.H."/>
            <person name="Warris S."/>
            <person name="Nguyen H.D.T."/>
            <person name="van Gent-Pelzer M.P.E."/>
            <person name="Joly D.L."/>
            <person name="van de Geest H.C."/>
            <person name="Bonants P.J.M."/>
            <person name="Smith D.S."/>
            <person name="Levesque C.A."/>
            <person name="van der Lee T.A.J."/>
        </authorList>
    </citation>
    <scope>NUCLEOTIDE SEQUENCE [LARGE SCALE GENOMIC DNA]</scope>
    <source>
        <strain evidence="8 9">MB42</strain>
    </source>
</reference>
<evidence type="ECO:0000259" key="7">
    <source>
        <dbReference type="Pfam" id="PF22544"/>
    </source>
</evidence>
<feature type="region of interest" description="Disordered" evidence="6">
    <location>
        <begin position="744"/>
        <end position="775"/>
    </location>
</feature>
<sequence length="4012" mass="440356">MASRSPFVPSVVSSGTTKGLPMLKAHPRDLQTTSDNSFIRNVDFLWAKLGHLSLSKTASVLATLKYDDVTNWIFTHVVDVNVSRVLLQIAYDWSHFTNGEYEYAVAQVRFSRAWTLFLMGLLQHDALDRYMAMTALSRILPTIKHTCPDTGIQEMLISTLTTYMVSDCRVENRLKAICLLAQLGMYMSEVAVELLVLAFKKLAKLLLQIQISERSEKGDPNPFRTKPLRILKIHLIHALGKYTKSFHKHTREVEDLLLYMLCTELDSGDTNLKPDKKGKINEGAACVALTILNVLNNDVPENATNHMYVGALVKRYVLPLVRGSHRQLQSSAIQFVSKWLPIKLETAHILGHEALLSGLQKARELGVFDNHLDLFASQKQAIESGQKQAQLRVSVRSKIIRQMLMVPGTFAQLRPASKHAGLFHGTLSGCDLLCSLPINEKSQVLISRPQPALPGVPNSATTIPPVFVDPNVLSNLAQPRSNYEWLERIGQVLGLPSGYTYSPQALVDLDGALKEASPKVIPNSSMRDRNVSIGIGKSRSQPLAKPSRKNDLPPGALRNPPPGTLTAIADPNKAPYGFSTLCPFPGYDPEMSEAAAPNKLVVRTRSGRLEAKTLALAAGAVDGLPPGYTTDKRVLILQSSTSQALKSGGTIVDFPENAPVMFDIIQPGTQKLQRVLTRVVCINKELAAVNVQPDNAEDAQVLMVGATFNIFVRSRRKPFEWTAVNLEVVDDDYQDDVLFSQRKGAADMSTREELSSASHKRRTRQHTADQGPHAQSAAAAIKRINVVAEEQSMAVATRGSSSGKYQQRVTSPSSGLLNIPAPVPVGFLNNGTAFFAPPCNLPPAPAGYISMMEPYFGRAPSMKPIPAGVTLKGARFYMPDNASFTDGPRTPLAGFDNMGHPFFFPRGAILPPPAGFTPEGIPYYDGISFLQARGILLMNARDTEALKSIEALDESDSDDSAFGSGSSDEVILSGSGGQSQAESNQTIFGIHNTRKRSQVDITQSRADIIRSKVDIARNRANLGKSLAVLKSSSNLITYPRSKTGSNAHLLLEELAEQQPLLYQRMMDVSKSPYGQAARIRDIAQILSRLAGDYDTESIVEPTDIISFLRESDDLAYLKSAPMRLAFEPSVLEFRSVNTPLSAKATLRYRAYRGDRDEHSVFVSIDSNAFSASQTHLVLQGEGTVEITVTFYPRAMKHDRGESSMSLIDDTGKKLAVCTVFAVRKSFVKVGPTTTLHAGWLLPGQKRDMPFRIENVSTVGITLSIQMQGSALPDINIKDFDGTKTPFRVLSDDFRMQPGETKQWNVTYEPKNEGQFKDIIVVKAPGGEMVKLPIHGFAGVPVVVYPETEDNSKLGGVELSKNRSALLRKLRKSLTLDKGGDMNAEEQSIGQKLLGAGQSSSRLEGTELDFGICYSVANKVKNVTRCVTLFNLSDSDLTLALHPHSPAIVCPHLESIPAFAAVSIEIGIKCGDDQPISGNLWTAIEIVCPGFQSIPLSVKAFLGQPLFFLSWDIAFFRPCMIGQTESILLTLVNQSQYDISATLANLNTARANGDMRASSFGSTLSTEEATVIRAQSANSTLFSFLAKERGPLLQTVSFKIVKPAFGDMPSCINGKSLTLVGICIEPYLRSPDDTMDKNGVDCLRQWMSHPKRLIDEYPVIDEERALKFDLVPPPARKPLVLDVVFQRDLLVYRPQGQGTADVTDFNNPRRPITHSLKASNKSRRPVTASFFGSTNFSIDPKKPWLLQPAESYTTEIMFLPPMDRPDSSIVYGFACALQESEHTFHTVSLVCRPALDTIILPHSNTEGQVVVDFGVVDVASYWLAVQTRNVLLVNSGSSIIAWNLKLGGGRTKYSAFEAGTISGELAPSETYAIPFKFHSDVSGVFEVSADLNVKDVTDRLSKGSHLTSVVLRGQSVNTSLTGLPEQIDFGSTVVMCRKTRAFHVSNNGTRDVELRFKVAEPFSVKTKAVIISPREEKVIEVIFKPTESRTSSSKLLVFANHKLWEIILLGIGGTTDLICDRFCHRDLDVGLQREGTIAWVDLYLTNHGTIPLVLNRITADTPNFVKIKYIGAKAAVVDDTSTSEQKSDMRVVKDYWAIFKKKMIVFATLRALLRDMVAKARKLRVEARRPPFSIQQGGRTLVVEKHTEADTLGESPTFLAQLPPLRPLSSYHFLLGCTPKAVTDLRFNYEPLDTMEDGQPDDSTDDLTKSTIVRVTGKTYRSLEFFPPFHDFGLAPAEAFINDERQKNCHPAFFSDYGVTRDDVKGSGTIVNLDVLNLSTEVQNLSLIQITPAFYIGERLWNIQAGDRISIPVEFHPQREQLQYRGEAHFAHTYGIAVVRLAGTGASAEISCDSKIDFGALKVNRVGTRSFRITNHGLLDCHYQLRIIQNTPDFRFIGTEEFFEMQSTLTPGGVGVAQVRCCSGSIEQKDASIMVKWQRVPHGIWEEIPVPLYVEIGMPMFKLHVFELDFETTYMRLGKTLELEISNDGNAECHWTADVASAFVSLEPASGHLMSGETTYIRARYQPTDYDALNTSIMFETDAGSMSLACHGIVGVPFISIPEDHLRIDYGVAAIDKLHSKTVQVTNTGPKTLLFEARIVRAEQDGVELDDFGSILEITPSSGKLQPQQQVMLTCSARPVDYDSLYTATFMFSTNNGEQYDGTITVRGGKAIVTLASITMGRGTGDRAGSPAENMTKEAKAIPIRNHFDVLQTLASELSASQSTAKHRAEAPVKHIPATPKAASIARAPSHVLAQSEEDAVSRKESANTRQSSAKHEAESPVKHVPTTPAFSHVLSRSQEDAISRKDNPYTRKSSAAAPDSGALSIHESHIPEEPVTEEELATILIPFEEFLEDVRQELHLDSAIDVLNGSFNMEKFIKDGDLFIDTISEQISGRFLENKTELAACIRRAHASSRAAKLMERGAGEREARDMTLQEFNLGLVRGGVGAMNVELFTMPNIGNMDFEFTVLEVANHAIRPETPKEGEKPFAIVPMNGQIHPEGSVSFIVNFNATIAGMYRNSYQLVSSGVNILTFSVAGRVGISRIVTDKPAIDFGLIPRKERTMQTLTIKNAGTYQDKWRVVAGPEKDGALATFSFNKYGGDLEPGQETMIEVYFSSDTAGTYTRDVIIDWTGRAVPLQLSAVAGSPELSIEYEDVEDKAMEGLDWGVCIVSCSYAKVLYVKNSGNVDGRFSVVFPSHIFSLEADQDQEGMMAVSPNGCAAIKVIITPDKAGPVSEPFQVVDQMNVTVTVPMKAFCGTCDYQVIGEPKFLNMGVGETQVASVVVKNTGDIEIPLEFRVEPESILTVHAGEFKSGSILMPNVSVTVEVSSTPNMAGVVDGRLSVKTDLGKGQVVKTLTFNFRAYNEQLEVDDTTDINMGRVIVGESQSCTRYMINYGSTPIQYRVSIQEIKEEIEADEKSEKADKSKKKKKGGEGAAKKSKKSIRRIAGALSEAVFSDAPWSIVSACEGTVETGAMVPFEFSFAARDGDGYDFKEVTVVVEKMLTKWTQCAVMKVSAAVGCPRLEFVPSEVNFKVVSVGCEKIMPINFSNKGTALLKYEILQPWDLSEVFSFAPGTSLTGSVPPDESETLNLVFKPSVSQLYSSSISVQTQVGVFNFDLEARGATYELAQRYLPKAIDLGGVFVGEQRDTTVVLRNGCVFELLVSASFTREDLSEINGAEVFEVNPSTMELSPNSEETAIEEECASGDLIIHAEFANPTTENGLADPQAISQFLRLGKIRRKLQVQVEGGATHTIPIDYFYVIHPLTLTRRQGATGEAEMDPILAFGDVSMTDGSSQHIFITNPNLFKISFQATVLGNALLVDPPSGEIDGFGSIEFNMRLPPVNFGPEETIPKSMPISSTIHIATQVEEMGSIDIAASGAYVDIPMVMDFSEPVQLGFARVNRQGTHDFVFSNPVKRRLQWTLRIEQNSSESFWIPEKENTGEAVSGQEIRVPIHFKAMFPISYTCQAFIETSEGSFVAQFTFQGIEPKLIANPESLDFGVVGVDEPEFRVFTI</sequence>
<dbReference type="InterPro" id="IPR053879">
    <property type="entry name" value="HYDIN_VesB_CFA65-like_Ig"/>
</dbReference>
<dbReference type="GO" id="GO:0005930">
    <property type="term" value="C:axoneme"/>
    <property type="evidence" value="ECO:0007669"/>
    <property type="project" value="TreeGrafter"/>
</dbReference>
<evidence type="ECO:0000256" key="5">
    <source>
        <dbReference type="ARBA" id="ARBA00023273"/>
    </source>
</evidence>
<dbReference type="InterPro" id="IPR033305">
    <property type="entry name" value="Hydin-like"/>
</dbReference>
<evidence type="ECO:0000313" key="9">
    <source>
        <dbReference type="Proteomes" id="UP000317494"/>
    </source>
</evidence>
<proteinExistence type="predicted"/>
<evidence type="ECO:0000256" key="3">
    <source>
        <dbReference type="ARBA" id="ARBA00022490"/>
    </source>
</evidence>
<name>A0A507DMI8_9FUNG</name>
<feature type="region of interest" description="Disordered" evidence="6">
    <location>
        <begin position="2720"/>
        <end position="2834"/>
    </location>
</feature>
<keyword evidence="9" id="KW-1185">Reference proteome</keyword>
<dbReference type="EMBL" id="QEAN01000026">
    <property type="protein sequence ID" value="TPX52882.1"/>
    <property type="molecule type" value="Genomic_DNA"/>
</dbReference>
<feature type="compositionally biased region" description="Basic and acidic residues" evidence="6">
    <location>
        <begin position="2797"/>
        <end position="2809"/>
    </location>
</feature>
<feature type="region of interest" description="Disordered" evidence="6">
    <location>
        <begin position="523"/>
        <end position="571"/>
    </location>
</feature>
<dbReference type="Gene3D" id="2.60.40.10">
    <property type="entry name" value="Immunoglobulins"/>
    <property type="match status" value="9"/>
</dbReference>
<feature type="domain" description="HYDIN/VesB/CFA65-like Ig-like" evidence="7">
    <location>
        <begin position="1923"/>
        <end position="2000"/>
    </location>
</feature>
<evidence type="ECO:0000313" key="8">
    <source>
        <dbReference type="EMBL" id="TPX52882.1"/>
    </source>
</evidence>
<evidence type="ECO:0000256" key="1">
    <source>
        <dbReference type="ARBA" id="ARBA00004138"/>
    </source>
</evidence>
<dbReference type="GO" id="GO:1904158">
    <property type="term" value="P:axonemal central apparatus assembly"/>
    <property type="evidence" value="ECO:0007669"/>
    <property type="project" value="TreeGrafter"/>
</dbReference>
<comment type="caution">
    <text evidence="8">The sequence shown here is derived from an EMBL/GenBank/DDBJ whole genome shotgun (WGS) entry which is preliminary data.</text>
</comment>
<dbReference type="VEuPathDB" id="FungiDB:SeMB42_g01104"/>
<dbReference type="Pfam" id="PF22544">
    <property type="entry name" value="HYDIN_VesB_CFA65-like_Ig"/>
    <property type="match status" value="2"/>
</dbReference>
<protein>
    <recommendedName>
        <fullName evidence="7">HYDIN/VesB/CFA65-like Ig-like domain-containing protein</fullName>
    </recommendedName>
</protein>
<accession>A0A507DMI8</accession>
<dbReference type="STRING" id="286115.A0A507DMI8"/>
<gene>
    <name evidence="8" type="ORF">SeMB42_g01104</name>
</gene>
<feature type="region of interest" description="Disordered" evidence="6">
    <location>
        <begin position="3413"/>
        <end position="3438"/>
    </location>
</feature>
<feature type="domain" description="HYDIN/VesB/CFA65-like Ig-like" evidence="7">
    <location>
        <begin position="3046"/>
        <end position="3135"/>
    </location>
</feature>
<dbReference type="GO" id="GO:0003341">
    <property type="term" value="P:cilium movement"/>
    <property type="evidence" value="ECO:0007669"/>
    <property type="project" value="TreeGrafter"/>
</dbReference>
<feature type="non-terminal residue" evidence="8">
    <location>
        <position position="4012"/>
    </location>
</feature>
<evidence type="ECO:0000256" key="6">
    <source>
        <dbReference type="SAM" id="MobiDB-lite"/>
    </source>
</evidence>
<organism evidence="8 9">
    <name type="scientific">Synchytrium endobioticum</name>
    <dbReference type="NCBI Taxonomy" id="286115"/>
    <lineage>
        <taxon>Eukaryota</taxon>
        <taxon>Fungi</taxon>
        <taxon>Fungi incertae sedis</taxon>
        <taxon>Chytridiomycota</taxon>
        <taxon>Chytridiomycota incertae sedis</taxon>
        <taxon>Chytridiomycetes</taxon>
        <taxon>Synchytriales</taxon>
        <taxon>Synchytriaceae</taxon>
        <taxon>Synchytrium</taxon>
    </lineage>
</organism>
<dbReference type="InterPro" id="IPR013783">
    <property type="entry name" value="Ig-like_fold"/>
</dbReference>
<keyword evidence="5" id="KW-0966">Cell projection</keyword>
<keyword evidence="4" id="KW-0969">Cilium</keyword>
<feature type="compositionally biased region" description="Low complexity" evidence="6">
    <location>
        <begin position="960"/>
        <end position="969"/>
    </location>
</feature>
<feature type="region of interest" description="Disordered" evidence="6">
    <location>
        <begin position="955"/>
        <end position="982"/>
    </location>
</feature>
<comment type="subcellular location">
    <subcellularLocation>
        <location evidence="1">Cell projection</location>
        <location evidence="1">Cilium</location>
    </subcellularLocation>
    <subcellularLocation>
        <location evidence="2">Cytoplasm</location>
    </subcellularLocation>
</comment>
<dbReference type="Proteomes" id="UP000317494">
    <property type="component" value="Unassembled WGS sequence"/>
</dbReference>
<evidence type="ECO:0000256" key="2">
    <source>
        <dbReference type="ARBA" id="ARBA00004496"/>
    </source>
</evidence>
<evidence type="ECO:0000256" key="4">
    <source>
        <dbReference type="ARBA" id="ARBA00023069"/>
    </source>
</evidence>
<dbReference type="PANTHER" id="PTHR23053:SF0">
    <property type="entry name" value="HYDROCEPHALUS-INDUCING PROTEIN HOMOLOG"/>
    <property type="match status" value="1"/>
</dbReference>
<dbReference type="PANTHER" id="PTHR23053">
    <property type="entry name" value="DLEC1 DELETED IN LUNG AND ESOPHAGEAL CANCER 1"/>
    <property type="match status" value="1"/>
</dbReference>
<keyword evidence="3" id="KW-0963">Cytoplasm</keyword>